<sequence length="105" mass="10824">MTINGATVELDAIIYGGSIVRTAYPADANKPGKPNDPNAVFVNPELPADIDSKLGDVRRNDPARYDKNTGTFTLPGGDADGIPVIALDVADALAPPPLSAPVVPC</sequence>
<evidence type="ECO:0000256" key="1">
    <source>
        <dbReference type="SAM" id="MobiDB-lite"/>
    </source>
</evidence>
<feature type="compositionally biased region" description="Basic and acidic residues" evidence="1">
    <location>
        <begin position="52"/>
        <end position="67"/>
    </location>
</feature>
<evidence type="ECO:0000313" key="3">
    <source>
        <dbReference type="Proteomes" id="UP000183376"/>
    </source>
</evidence>
<dbReference type="EMBL" id="LT629701">
    <property type="protein sequence ID" value="SDM68761.1"/>
    <property type="molecule type" value="Genomic_DNA"/>
</dbReference>
<evidence type="ECO:0000313" key="2">
    <source>
        <dbReference type="EMBL" id="SDM68761.1"/>
    </source>
</evidence>
<dbReference type="OrthoDB" id="3651755at2"/>
<accession>A0A1G9V9D6</accession>
<dbReference type="Proteomes" id="UP000183376">
    <property type="component" value="Chromosome I"/>
</dbReference>
<dbReference type="AlphaFoldDB" id="A0A1G9V9D6"/>
<name>A0A1G9V9D6_ALLAB</name>
<gene>
    <name evidence="2" type="ORF">SAMN04489726_2912</name>
</gene>
<dbReference type="RefSeq" id="WP_030429604.1">
    <property type="nucleotide sequence ID" value="NZ_JOEF01000007.1"/>
</dbReference>
<reference evidence="2 3" key="1">
    <citation type="submission" date="2016-10" db="EMBL/GenBank/DDBJ databases">
        <authorList>
            <person name="de Groot N.N."/>
        </authorList>
    </citation>
    <scope>NUCLEOTIDE SEQUENCE [LARGE SCALE GENOMIC DNA]</scope>
    <source>
        <strain evidence="2 3">DSM 44149</strain>
    </source>
</reference>
<proteinExistence type="predicted"/>
<organism evidence="2 3">
    <name type="scientific">Allokutzneria albata</name>
    <name type="common">Kibdelosporangium albatum</name>
    <dbReference type="NCBI Taxonomy" id="211114"/>
    <lineage>
        <taxon>Bacteria</taxon>
        <taxon>Bacillati</taxon>
        <taxon>Actinomycetota</taxon>
        <taxon>Actinomycetes</taxon>
        <taxon>Pseudonocardiales</taxon>
        <taxon>Pseudonocardiaceae</taxon>
        <taxon>Allokutzneria</taxon>
    </lineage>
</organism>
<keyword evidence="3" id="KW-1185">Reference proteome</keyword>
<feature type="region of interest" description="Disordered" evidence="1">
    <location>
        <begin position="52"/>
        <end position="73"/>
    </location>
</feature>
<protein>
    <submittedName>
        <fullName evidence="2">Uncharacterized protein</fullName>
    </submittedName>
</protein>